<dbReference type="InterPro" id="IPR051446">
    <property type="entry name" value="HTH_trans_reg/aminotransferase"/>
</dbReference>
<dbReference type="InterPro" id="IPR036388">
    <property type="entry name" value="WH-like_DNA-bd_sf"/>
</dbReference>
<evidence type="ECO:0000256" key="5">
    <source>
        <dbReference type="ARBA" id="ARBA00023163"/>
    </source>
</evidence>
<organism evidence="8 9">
    <name type="scientific">Rhodococcus gannanensis</name>
    <dbReference type="NCBI Taxonomy" id="1960308"/>
    <lineage>
        <taxon>Bacteria</taxon>
        <taxon>Bacillati</taxon>
        <taxon>Actinomycetota</taxon>
        <taxon>Actinomycetes</taxon>
        <taxon>Mycobacteriales</taxon>
        <taxon>Nocardiaceae</taxon>
        <taxon>Rhodococcus</taxon>
    </lineage>
</organism>
<keyword evidence="4" id="KW-0238">DNA-binding</keyword>
<dbReference type="CDD" id="cd07377">
    <property type="entry name" value="WHTH_GntR"/>
    <property type="match status" value="1"/>
</dbReference>
<gene>
    <name evidence="8" type="ORF">ACFSJG_24035</name>
</gene>
<evidence type="ECO:0000256" key="2">
    <source>
        <dbReference type="ARBA" id="ARBA00022898"/>
    </source>
</evidence>
<dbReference type="SUPFAM" id="SSF46785">
    <property type="entry name" value="Winged helix' DNA-binding domain"/>
    <property type="match status" value="1"/>
</dbReference>
<dbReference type="PROSITE" id="PS50949">
    <property type="entry name" value="HTH_GNTR"/>
    <property type="match status" value="1"/>
</dbReference>
<dbReference type="InterPro" id="IPR004839">
    <property type="entry name" value="Aminotransferase_I/II_large"/>
</dbReference>
<keyword evidence="8" id="KW-0808">Transferase</keyword>
<dbReference type="Gene3D" id="1.10.10.10">
    <property type="entry name" value="Winged helix-like DNA-binding domain superfamily/Winged helix DNA-binding domain"/>
    <property type="match status" value="1"/>
</dbReference>
<comment type="caution">
    <text evidence="8">The sequence shown here is derived from an EMBL/GenBank/DDBJ whole genome shotgun (WGS) entry which is preliminary data.</text>
</comment>
<dbReference type="PANTHER" id="PTHR46577">
    <property type="entry name" value="HTH-TYPE TRANSCRIPTIONAL REGULATORY PROTEIN GABR"/>
    <property type="match status" value="1"/>
</dbReference>
<dbReference type="CDD" id="cd00609">
    <property type="entry name" value="AAT_like"/>
    <property type="match status" value="1"/>
</dbReference>
<dbReference type="GO" id="GO:0008483">
    <property type="term" value="F:transaminase activity"/>
    <property type="evidence" value="ECO:0007669"/>
    <property type="project" value="UniProtKB-KW"/>
</dbReference>
<dbReference type="SUPFAM" id="SSF53383">
    <property type="entry name" value="PLP-dependent transferases"/>
    <property type="match status" value="1"/>
</dbReference>
<dbReference type="PANTHER" id="PTHR46577:SF1">
    <property type="entry name" value="HTH-TYPE TRANSCRIPTIONAL REGULATORY PROTEIN GABR"/>
    <property type="match status" value="1"/>
</dbReference>
<keyword evidence="9" id="KW-1185">Reference proteome</keyword>
<dbReference type="SMART" id="SM00345">
    <property type="entry name" value="HTH_GNTR"/>
    <property type="match status" value="1"/>
</dbReference>
<evidence type="ECO:0000313" key="8">
    <source>
        <dbReference type="EMBL" id="MFD1815302.1"/>
    </source>
</evidence>
<keyword evidence="5" id="KW-0804">Transcription</keyword>
<dbReference type="EMBL" id="JBHUFB010000020">
    <property type="protein sequence ID" value="MFD1815302.1"/>
    <property type="molecule type" value="Genomic_DNA"/>
</dbReference>
<dbReference type="InterPro" id="IPR000524">
    <property type="entry name" value="Tscrpt_reg_HTH_GntR"/>
</dbReference>
<evidence type="ECO:0000259" key="7">
    <source>
        <dbReference type="PROSITE" id="PS50949"/>
    </source>
</evidence>
<dbReference type="Gene3D" id="3.40.640.10">
    <property type="entry name" value="Type I PLP-dependent aspartate aminotransferase-like (Major domain)"/>
    <property type="match status" value="1"/>
</dbReference>
<dbReference type="InterPro" id="IPR015424">
    <property type="entry name" value="PyrdxlP-dep_Trfase"/>
</dbReference>
<dbReference type="Proteomes" id="UP001597286">
    <property type="component" value="Unassembled WGS sequence"/>
</dbReference>
<evidence type="ECO:0000256" key="6">
    <source>
        <dbReference type="SAM" id="MobiDB-lite"/>
    </source>
</evidence>
<evidence type="ECO:0000256" key="3">
    <source>
        <dbReference type="ARBA" id="ARBA00023015"/>
    </source>
</evidence>
<comment type="similarity">
    <text evidence="1">In the C-terminal section; belongs to the class-I pyridoxal-phosphate-dependent aminotransferase family.</text>
</comment>
<dbReference type="Pfam" id="PF00155">
    <property type="entry name" value="Aminotran_1_2"/>
    <property type="match status" value="1"/>
</dbReference>
<protein>
    <submittedName>
        <fullName evidence="8">PLP-dependent aminotransferase family protein</fullName>
    </submittedName>
</protein>
<dbReference type="InterPro" id="IPR015421">
    <property type="entry name" value="PyrdxlP-dep_Trfase_major"/>
</dbReference>
<feature type="compositionally biased region" description="Low complexity" evidence="6">
    <location>
        <begin position="97"/>
        <end position="110"/>
    </location>
</feature>
<feature type="region of interest" description="Disordered" evidence="6">
    <location>
        <begin position="94"/>
        <end position="113"/>
    </location>
</feature>
<evidence type="ECO:0000256" key="1">
    <source>
        <dbReference type="ARBA" id="ARBA00005384"/>
    </source>
</evidence>
<proteinExistence type="inferred from homology"/>
<keyword evidence="2" id="KW-0663">Pyridoxal phosphate</keyword>
<evidence type="ECO:0000256" key="4">
    <source>
        <dbReference type="ARBA" id="ARBA00023125"/>
    </source>
</evidence>
<feature type="domain" description="HTH gntR-type" evidence="7">
    <location>
        <begin position="29"/>
        <end position="97"/>
    </location>
</feature>
<dbReference type="Pfam" id="PF00392">
    <property type="entry name" value="GntR"/>
    <property type="match status" value="1"/>
</dbReference>
<dbReference type="InterPro" id="IPR036390">
    <property type="entry name" value="WH_DNA-bd_sf"/>
</dbReference>
<accession>A0ABW4P9S7</accession>
<dbReference type="RefSeq" id="WP_378487735.1">
    <property type="nucleotide sequence ID" value="NZ_JBHUFB010000020.1"/>
</dbReference>
<dbReference type="PRINTS" id="PR00035">
    <property type="entry name" value="HTHGNTR"/>
</dbReference>
<sequence length="495" mass="52495">MTRVIGAATLARDLGHWQSDDARGRHGRRPGYRALADGIRLLVADGRIPIGVALPSERDLAVVLDVSRTTITSAYAALREDGYLVSRQGSRSTVTLPAAPSAPSRSTPSRVQGEAMGVRSSVVDLTCAAMSAPADRIRDAYADALLELPAYLHTTGLESVGLPVLREAVARRYRDRGVPTTADQIMITTGAQQALVLVLALLASPGDRILIDHPTYTNAIEAIKRTGARPVPVPLRLESKGWDLDGMRAAARQTAAKIAYLVPDFHNPTGFCLDDAGRAELVRLAGDTHMTLVIDETMTDLGLDAPTPTPVARFAAGARADVITVGSMSKAYWSGLRIGWIRADVSTINALLAIRSALDLGSAVVEQIVAAELLSDPEAVLPARRDRLRAQRAALLDELSVELPDWRCDPGPGGMALWVHLPAPLSTAIAATAPSHGVQVAAGPRFGLDGAFERYLRLPYARSEDELRAAVRGLAGAYRGLAGEARVGAGVPVIV</sequence>
<keyword evidence="8" id="KW-0032">Aminotransferase</keyword>
<name>A0ABW4P9S7_9NOCA</name>
<reference evidence="9" key="1">
    <citation type="journal article" date="2019" name="Int. J. Syst. Evol. Microbiol.">
        <title>The Global Catalogue of Microorganisms (GCM) 10K type strain sequencing project: providing services to taxonomists for standard genome sequencing and annotation.</title>
        <authorList>
            <consortium name="The Broad Institute Genomics Platform"/>
            <consortium name="The Broad Institute Genome Sequencing Center for Infectious Disease"/>
            <person name="Wu L."/>
            <person name="Ma J."/>
        </authorList>
    </citation>
    <scope>NUCLEOTIDE SEQUENCE [LARGE SCALE GENOMIC DNA]</scope>
    <source>
        <strain evidence="9">DT72</strain>
    </source>
</reference>
<keyword evidence="3" id="KW-0805">Transcription regulation</keyword>
<evidence type="ECO:0000313" key="9">
    <source>
        <dbReference type="Proteomes" id="UP001597286"/>
    </source>
</evidence>